<organism evidence="3 4">
    <name type="scientific">Lentinus brumalis</name>
    <dbReference type="NCBI Taxonomy" id="2498619"/>
    <lineage>
        <taxon>Eukaryota</taxon>
        <taxon>Fungi</taxon>
        <taxon>Dikarya</taxon>
        <taxon>Basidiomycota</taxon>
        <taxon>Agaricomycotina</taxon>
        <taxon>Agaricomycetes</taxon>
        <taxon>Polyporales</taxon>
        <taxon>Polyporaceae</taxon>
        <taxon>Lentinus</taxon>
    </lineage>
</organism>
<dbReference type="Gene3D" id="3.30.710.10">
    <property type="entry name" value="Potassium Channel Kv1.1, Chain A"/>
    <property type="match status" value="1"/>
</dbReference>
<dbReference type="OrthoDB" id="2743342at2759"/>
<dbReference type="EMBL" id="KZ857431">
    <property type="protein sequence ID" value="RDX46012.1"/>
    <property type="molecule type" value="Genomic_DNA"/>
</dbReference>
<evidence type="ECO:0000256" key="1">
    <source>
        <dbReference type="SAM" id="MobiDB-lite"/>
    </source>
</evidence>
<evidence type="ECO:0000259" key="2">
    <source>
        <dbReference type="PROSITE" id="PS50097"/>
    </source>
</evidence>
<feature type="domain" description="BTB" evidence="2">
    <location>
        <begin position="39"/>
        <end position="108"/>
    </location>
</feature>
<name>A0A371D0F9_9APHY</name>
<dbReference type="Pfam" id="PF00651">
    <property type="entry name" value="BTB"/>
    <property type="match status" value="1"/>
</dbReference>
<dbReference type="SMART" id="SM00225">
    <property type="entry name" value="BTB"/>
    <property type="match status" value="1"/>
</dbReference>
<keyword evidence="4" id="KW-1185">Reference proteome</keyword>
<evidence type="ECO:0000313" key="3">
    <source>
        <dbReference type="EMBL" id="RDX46012.1"/>
    </source>
</evidence>
<dbReference type="AlphaFoldDB" id="A0A371D0F9"/>
<dbReference type="PROSITE" id="PS50097">
    <property type="entry name" value="BTB"/>
    <property type="match status" value="1"/>
</dbReference>
<feature type="region of interest" description="Disordered" evidence="1">
    <location>
        <begin position="1"/>
        <end position="26"/>
    </location>
</feature>
<reference evidence="3 4" key="1">
    <citation type="journal article" date="2018" name="Biotechnol. Biofuels">
        <title>Integrative visual omics of the white-rot fungus Polyporus brumalis exposes the biotechnological potential of its oxidative enzymes for delignifying raw plant biomass.</title>
        <authorList>
            <person name="Miyauchi S."/>
            <person name="Rancon A."/>
            <person name="Drula E."/>
            <person name="Hage H."/>
            <person name="Chaduli D."/>
            <person name="Favel A."/>
            <person name="Grisel S."/>
            <person name="Henrissat B."/>
            <person name="Herpoel-Gimbert I."/>
            <person name="Ruiz-Duenas F.J."/>
            <person name="Chevret D."/>
            <person name="Hainaut M."/>
            <person name="Lin J."/>
            <person name="Wang M."/>
            <person name="Pangilinan J."/>
            <person name="Lipzen A."/>
            <person name="Lesage-Meessen L."/>
            <person name="Navarro D."/>
            <person name="Riley R."/>
            <person name="Grigoriev I.V."/>
            <person name="Zhou S."/>
            <person name="Raouche S."/>
            <person name="Rosso M.N."/>
        </authorList>
    </citation>
    <scope>NUCLEOTIDE SEQUENCE [LARGE SCALE GENOMIC DNA]</scope>
    <source>
        <strain evidence="3 4">BRFM 1820</strain>
    </source>
</reference>
<protein>
    <recommendedName>
        <fullName evidence="2">BTB domain-containing protein</fullName>
    </recommendedName>
</protein>
<dbReference type="InterPro" id="IPR000210">
    <property type="entry name" value="BTB/POZ_dom"/>
</dbReference>
<dbReference type="Proteomes" id="UP000256964">
    <property type="component" value="Unassembled WGS sequence"/>
</dbReference>
<gene>
    <name evidence="3" type="ORF">OH76DRAFT_904695</name>
</gene>
<sequence>MSHSRKRARSQTDDESDPGSSPAPVDARRCDPVYWFEDGNIILVAGDVDFRVHAGALVKRSPVLRELLSNPHPETADSIPVIQLFDHPTDIRRLLGAFIYGNDLRFIKDGPDFKTLSSLLRMGHKYKLDHAVDAVLEYLQPYYPSRLTDWEAMRAGPPSFSALDHIGVVNIARLTDTPALLPVAFLHCCAVDPKVLRQGFTREDGTIETLSPDDLATVLMARAELMQQDVLDCLHILDVADDCDDSDECQRMLLTVHSEYIGARKWEQSFEAGWRQSWKAYLQKIDMVPCDECVEAIEEREREKLEELWDRWPTMLG</sequence>
<proteinExistence type="predicted"/>
<accession>A0A371D0F9</accession>
<evidence type="ECO:0000313" key="4">
    <source>
        <dbReference type="Proteomes" id="UP000256964"/>
    </source>
</evidence>
<dbReference type="SUPFAM" id="SSF54695">
    <property type="entry name" value="POZ domain"/>
    <property type="match status" value="1"/>
</dbReference>
<dbReference type="InterPro" id="IPR011333">
    <property type="entry name" value="SKP1/BTB/POZ_sf"/>
</dbReference>
<dbReference type="CDD" id="cd18186">
    <property type="entry name" value="BTB_POZ_ZBTB_KLHL-like"/>
    <property type="match status" value="1"/>
</dbReference>